<sequence length="133" mass="14675">MSNAMKETADGKKATEGYMMEKMENTRQALLEGGMYIGAGELENRPKLKWERLGKADYVVSAEDTSRNNADKPNSDSRDASETLPEPAILTTVVQISEDDFWLTLCGMYKGPSPMVPTLGFITCETEGVPFAR</sequence>
<dbReference type="AlphaFoldDB" id="A0A0C2S3G0"/>
<dbReference type="InParanoid" id="A0A0C2S3G0"/>
<accession>A0A0C2S3G0</accession>
<evidence type="ECO:0000313" key="2">
    <source>
        <dbReference type="EMBL" id="KIL57195.1"/>
    </source>
</evidence>
<reference evidence="2 3" key="1">
    <citation type="submission" date="2014-04" db="EMBL/GenBank/DDBJ databases">
        <title>Evolutionary Origins and Diversification of the Mycorrhizal Mutualists.</title>
        <authorList>
            <consortium name="DOE Joint Genome Institute"/>
            <consortium name="Mycorrhizal Genomics Consortium"/>
            <person name="Kohler A."/>
            <person name="Kuo A."/>
            <person name="Nagy L.G."/>
            <person name="Floudas D."/>
            <person name="Copeland A."/>
            <person name="Barry K.W."/>
            <person name="Cichocki N."/>
            <person name="Veneault-Fourrey C."/>
            <person name="LaButti K."/>
            <person name="Lindquist E.A."/>
            <person name="Lipzen A."/>
            <person name="Lundell T."/>
            <person name="Morin E."/>
            <person name="Murat C."/>
            <person name="Riley R."/>
            <person name="Ohm R."/>
            <person name="Sun H."/>
            <person name="Tunlid A."/>
            <person name="Henrissat B."/>
            <person name="Grigoriev I.V."/>
            <person name="Hibbett D.S."/>
            <person name="Martin F."/>
        </authorList>
    </citation>
    <scope>NUCLEOTIDE SEQUENCE [LARGE SCALE GENOMIC DNA]</scope>
    <source>
        <strain evidence="2 3">Koide BX008</strain>
    </source>
</reference>
<feature type="region of interest" description="Disordered" evidence="1">
    <location>
        <begin position="61"/>
        <end position="86"/>
    </location>
</feature>
<organism evidence="2 3">
    <name type="scientific">Amanita muscaria (strain Koide BX008)</name>
    <dbReference type="NCBI Taxonomy" id="946122"/>
    <lineage>
        <taxon>Eukaryota</taxon>
        <taxon>Fungi</taxon>
        <taxon>Dikarya</taxon>
        <taxon>Basidiomycota</taxon>
        <taxon>Agaricomycotina</taxon>
        <taxon>Agaricomycetes</taxon>
        <taxon>Agaricomycetidae</taxon>
        <taxon>Agaricales</taxon>
        <taxon>Pluteineae</taxon>
        <taxon>Amanitaceae</taxon>
        <taxon>Amanita</taxon>
    </lineage>
</organism>
<dbReference type="HOGENOM" id="CLU_1906213_0_0_1"/>
<dbReference type="EMBL" id="KN818379">
    <property type="protein sequence ID" value="KIL57195.1"/>
    <property type="molecule type" value="Genomic_DNA"/>
</dbReference>
<protein>
    <submittedName>
        <fullName evidence="2">Uncharacterized protein</fullName>
    </submittedName>
</protein>
<name>A0A0C2S3G0_AMAMK</name>
<keyword evidence="3" id="KW-1185">Reference proteome</keyword>
<evidence type="ECO:0000313" key="3">
    <source>
        <dbReference type="Proteomes" id="UP000054549"/>
    </source>
</evidence>
<proteinExistence type="predicted"/>
<dbReference type="OrthoDB" id="2685635at2759"/>
<gene>
    <name evidence="2" type="ORF">M378DRAFT_16423</name>
</gene>
<feature type="compositionally biased region" description="Basic and acidic residues" evidence="1">
    <location>
        <begin position="64"/>
        <end position="81"/>
    </location>
</feature>
<dbReference type="Proteomes" id="UP000054549">
    <property type="component" value="Unassembled WGS sequence"/>
</dbReference>
<evidence type="ECO:0000256" key="1">
    <source>
        <dbReference type="SAM" id="MobiDB-lite"/>
    </source>
</evidence>